<feature type="compositionally biased region" description="Polar residues" evidence="1">
    <location>
        <begin position="158"/>
        <end position="177"/>
    </location>
</feature>
<evidence type="ECO:0000313" key="3">
    <source>
        <dbReference type="Proteomes" id="UP001362999"/>
    </source>
</evidence>
<feature type="compositionally biased region" description="Acidic residues" evidence="1">
    <location>
        <begin position="44"/>
        <end position="68"/>
    </location>
</feature>
<evidence type="ECO:0000313" key="2">
    <source>
        <dbReference type="EMBL" id="KAK6974304.1"/>
    </source>
</evidence>
<keyword evidence="3" id="KW-1185">Reference proteome</keyword>
<name>A0AAV9Z7C9_9AGAR</name>
<protein>
    <submittedName>
        <fullName evidence="2">Uncharacterized protein</fullName>
    </submittedName>
</protein>
<feature type="compositionally biased region" description="Basic and acidic residues" evidence="1">
    <location>
        <begin position="102"/>
        <end position="118"/>
    </location>
</feature>
<sequence length="649" mass="70229">MTQLSTLSEESSHTSRPRRRTARIQAQGGRAPRKPTALELSQLIDDEAEESDGVQEEEDLDSYEDDFINDAVRDDGEPIPWEATPERANEDTTPVEDEVDDSADKSPTEEKAPIERITTRSIARGRRGQDSNETISDESNERNAAAMFLNTRGHSKSRSNTAGIPSASTNLGSNPGDTQLKLDIVKRPVGRPRNTPGTMLSRTGHEAFQEFKSNPATPISAAPPVVQPPASGSRAPARQDKGKGVDRSVVPAGPTAGNTLPSASASRSVPQTPTSRVTRAKAGSSKRKRVDSEEEFATDLLPTPTAAFEAAKKAASESPVKKSRNVPTPGAYLETTRVKTVDALPRMCEVMDPDLQDLIFGAVYAPGRLPPLRKATLDAWSSLPGPGMRQLSSYANFSGIVFDVLWQISNFVSKDEIINLSRTDPRAIEAVAQTVGGDSTRYTICVDGVTATCISVGTTIQSSLRFIGPVVAPTSAASARKTPLLKYITFIALCQEFERLVSVCGMLFGHQVMKAQLSEDALTIGTKSTTQEKLDRAKPAIGPGVRSASTSYRQTSYSKFDDALPYDAEVPVYDARDARFNVKDDIDNIGNILPRYTDNDGEIPNGACTLVAYTVSQWLHRTTHEPTIGFNIKWAAVLGEAVDENITYT</sequence>
<evidence type="ECO:0000256" key="1">
    <source>
        <dbReference type="SAM" id="MobiDB-lite"/>
    </source>
</evidence>
<feature type="compositionally biased region" description="Low complexity" evidence="1">
    <location>
        <begin position="218"/>
        <end position="233"/>
    </location>
</feature>
<reference evidence="2 3" key="1">
    <citation type="journal article" date="2024" name="J Genomics">
        <title>Draft genome sequencing and assembly of Favolaschia claudopus CIRM-BRFM 2984 isolated from oak limbs.</title>
        <authorList>
            <person name="Navarro D."/>
            <person name="Drula E."/>
            <person name="Chaduli D."/>
            <person name="Cazenave R."/>
            <person name="Ahrendt S."/>
            <person name="Wang J."/>
            <person name="Lipzen A."/>
            <person name="Daum C."/>
            <person name="Barry K."/>
            <person name="Grigoriev I.V."/>
            <person name="Favel A."/>
            <person name="Rosso M.N."/>
            <person name="Martin F."/>
        </authorList>
    </citation>
    <scope>NUCLEOTIDE SEQUENCE [LARGE SCALE GENOMIC DNA]</scope>
    <source>
        <strain evidence="2 3">CIRM-BRFM 2984</strain>
    </source>
</reference>
<feature type="compositionally biased region" description="Basic and acidic residues" evidence="1">
    <location>
        <begin position="237"/>
        <end position="246"/>
    </location>
</feature>
<feature type="compositionally biased region" description="Polar residues" evidence="1">
    <location>
        <begin position="256"/>
        <end position="277"/>
    </location>
</feature>
<gene>
    <name evidence="2" type="ORF">R3P38DRAFT_3239608</name>
</gene>
<dbReference type="AlphaFoldDB" id="A0AAV9Z7C9"/>
<feature type="region of interest" description="Disordered" evidence="1">
    <location>
        <begin position="1"/>
        <end position="295"/>
    </location>
</feature>
<accession>A0AAV9Z7C9</accession>
<organism evidence="2 3">
    <name type="scientific">Favolaschia claudopus</name>
    <dbReference type="NCBI Taxonomy" id="2862362"/>
    <lineage>
        <taxon>Eukaryota</taxon>
        <taxon>Fungi</taxon>
        <taxon>Dikarya</taxon>
        <taxon>Basidiomycota</taxon>
        <taxon>Agaricomycotina</taxon>
        <taxon>Agaricomycetes</taxon>
        <taxon>Agaricomycetidae</taxon>
        <taxon>Agaricales</taxon>
        <taxon>Marasmiineae</taxon>
        <taxon>Mycenaceae</taxon>
        <taxon>Favolaschia</taxon>
    </lineage>
</organism>
<dbReference type="Proteomes" id="UP001362999">
    <property type="component" value="Unassembled WGS sequence"/>
</dbReference>
<dbReference type="EMBL" id="JAWWNJ010000185">
    <property type="protein sequence ID" value="KAK6974304.1"/>
    <property type="molecule type" value="Genomic_DNA"/>
</dbReference>
<comment type="caution">
    <text evidence="2">The sequence shown here is derived from an EMBL/GenBank/DDBJ whole genome shotgun (WGS) entry which is preliminary data.</text>
</comment>
<proteinExistence type="predicted"/>